<keyword evidence="4" id="KW-0539">Nucleus</keyword>
<dbReference type="GO" id="GO:0005634">
    <property type="term" value="C:nucleus"/>
    <property type="evidence" value="ECO:0007669"/>
    <property type="project" value="UniProtKB-SubCell"/>
</dbReference>
<dbReference type="GO" id="GO:0036297">
    <property type="term" value="P:interstrand cross-link repair"/>
    <property type="evidence" value="ECO:0007669"/>
    <property type="project" value="TreeGrafter"/>
</dbReference>
<evidence type="ECO:0000256" key="3">
    <source>
        <dbReference type="ARBA" id="ARBA00022843"/>
    </source>
</evidence>
<evidence type="ECO:0000313" key="8">
    <source>
        <dbReference type="Proteomes" id="UP000268014"/>
    </source>
</evidence>
<dbReference type="InterPro" id="IPR029448">
    <property type="entry name" value="FANCD2"/>
</dbReference>
<feature type="region of interest" description="Disordered" evidence="6">
    <location>
        <begin position="1"/>
        <end position="24"/>
    </location>
</feature>
<sequence length="167" mass="18616">MKLMNHITTLPSDSDTVSSRKKSRRDKLMGIIEHCILQEDGERSAGSEAEVSVYGYLVDVCEQVPNVGVAIALLGCISVLRAPSEELSNKMARYTLGFLKKEWVDKEGHPLKGATLTSAVRKILSHYLRLRPVQYRLCAIQWILAKKLADLVMPFNFVGVNGNSTRI</sequence>
<evidence type="ECO:0000256" key="4">
    <source>
        <dbReference type="ARBA" id="ARBA00023242"/>
    </source>
</evidence>
<dbReference type="GO" id="GO:1990918">
    <property type="term" value="P:double-strand break repair involved in meiotic recombination"/>
    <property type="evidence" value="ECO:0007669"/>
    <property type="project" value="TreeGrafter"/>
</dbReference>
<dbReference type="GO" id="GO:0000793">
    <property type="term" value="C:condensed chromosome"/>
    <property type="evidence" value="ECO:0007669"/>
    <property type="project" value="TreeGrafter"/>
</dbReference>
<reference evidence="9" key="1">
    <citation type="submission" date="2017-02" db="UniProtKB">
        <authorList>
            <consortium name="WormBaseParasite"/>
        </authorList>
    </citation>
    <scope>IDENTIFICATION</scope>
</reference>
<evidence type="ECO:0000256" key="2">
    <source>
        <dbReference type="ARBA" id="ARBA00022499"/>
    </source>
</evidence>
<keyword evidence="8" id="KW-1185">Reference proteome</keyword>
<dbReference type="GO" id="GO:0070182">
    <property type="term" value="F:DNA polymerase binding"/>
    <property type="evidence" value="ECO:0007669"/>
    <property type="project" value="TreeGrafter"/>
</dbReference>
<proteinExistence type="inferred from homology"/>
<dbReference type="OrthoDB" id="27031at2759"/>
<dbReference type="WBParaSite" id="HPLM_0000267101-mRNA-1">
    <property type="protein sequence ID" value="HPLM_0000267101-mRNA-1"/>
    <property type="gene ID" value="HPLM_0000267101"/>
</dbReference>
<comment type="subcellular location">
    <subcellularLocation>
        <location evidence="1">Nucleus</location>
    </subcellularLocation>
</comment>
<dbReference type="AlphaFoldDB" id="A0A0N4VZE9"/>
<evidence type="ECO:0000313" key="7">
    <source>
        <dbReference type="EMBL" id="VDO16192.1"/>
    </source>
</evidence>
<gene>
    <name evidence="7" type="ORF">HPLM_LOCUS2669</name>
</gene>
<evidence type="ECO:0000256" key="1">
    <source>
        <dbReference type="ARBA" id="ARBA00004123"/>
    </source>
</evidence>
<accession>A0A0N4VZE9</accession>
<dbReference type="PANTHER" id="PTHR32086:SF0">
    <property type="entry name" value="FANCONI ANEMIA GROUP D2 PROTEIN"/>
    <property type="match status" value="1"/>
</dbReference>
<protein>
    <submittedName>
        <fullName evidence="9">THADA armadillo repeat containing</fullName>
    </submittedName>
</protein>
<evidence type="ECO:0000256" key="6">
    <source>
        <dbReference type="SAM" id="MobiDB-lite"/>
    </source>
</evidence>
<feature type="compositionally biased region" description="Polar residues" evidence="6">
    <location>
        <begin position="1"/>
        <end position="17"/>
    </location>
</feature>
<dbReference type="Proteomes" id="UP000268014">
    <property type="component" value="Unassembled WGS sequence"/>
</dbReference>
<dbReference type="GO" id="GO:0031573">
    <property type="term" value="P:mitotic intra-S DNA damage checkpoint signaling"/>
    <property type="evidence" value="ECO:0007669"/>
    <property type="project" value="TreeGrafter"/>
</dbReference>
<dbReference type="EMBL" id="UZAF01006174">
    <property type="protein sequence ID" value="VDO16192.1"/>
    <property type="molecule type" value="Genomic_DNA"/>
</dbReference>
<organism evidence="9">
    <name type="scientific">Haemonchus placei</name>
    <name type="common">Barber's pole worm</name>
    <dbReference type="NCBI Taxonomy" id="6290"/>
    <lineage>
        <taxon>Eukaryota</taxon>
        <taxon>Metazoa</taxon>
        <taxon>Ecdysozoa</taxon>
        <taxon>Nematoda</taxon>
        <taxon>Chromadorea</taxon>
        <taxon>Rhabditida</taxon>
        <taxon>Rhabditina</taxon>
        <taxon>Rhabditomorpha</taxon>
        <taxon>Strongyloidea</taxon>
        <taxon>Trichostrongylidae</taxon>
        <taxon>Haemonchus</taxon>
    </lineage>
</organism>
<dbReference type="GO" id="GO:0007129">
    <property type="term" value="P:homologous chromosome pairing at meiosis"/>
    <property type="evidence" value="ECO:0007669"/>
    <property type="project" value="TreeGrafter"/>
</dbReference>
<evidence type="ECO:0000313" key="9">
    <source>
        <dbReference type="WBParaSite" id="HPLM_0000267101-mRNA-1"/>
    </source>
</evidence>
<dbReference type="PANTHER" id="PTHR32086">
    <property type="entry name" value="FANCONI ANEMIA GROUP D2 PROTEIN"/>
    <property type="match status" value="1"/>
</dbReference>
<name>A0A0N4VZE9_HAEPC</name>
<keyword evidence="2" id="KW-1017">Isopeptide bond</keyword>
<evidence type="ECO:0000256" key="5">
    <source>
        <dbReference type="ARBA" id="ARBA00093456"/>
    </source>
</evidence>
<dbReference type="STRING" id="6290.A0A0N4VZE9"/>
<keyword evidence="3" id="KW-0832">Ubl conjugation</keyword>
<reference evidence="7 8" key="2">
    <citation type="submission" date="2018-11" db="EMBL/GenBank/DDBJ databases">
        <authorList>
            <consortium name="Pathogen Informatics"/>
        </authorList>
    </citation>
    <scope>NUCLEOTIDE SEQUENCE [LARGE SCALE GENOMIC DNA]</scope>
    <source>
        <strain evidence="7 8">MHpl1</strain>
    </source>
</reference>
<dbReference type="OMA" id="ECASSIH"/>
<comment type="similarity">
    <text evidence="5">Belongs to the Fanconi anemia protein FANCD2 family.</text>
</comment>